<feature type="chain" id="PRO_5035303631" evidence="1">
    <location>
        <begin position="21"/>
        <end position="428"/>
    </location>
</feature>
<dbReference type="InterPro" id="IPR013783">
    <property type="entry name" value="Ig-like_fold"/>
</dbReference>
<dbReference type="InterPro" id="IPR031345">
    <property type="entry name" value="T9SS_Plug_N"/>
</dbReference>
<feature type="domain" description="Type 9 secretion system plug protein N-terminal" evidence="2">
    <location>
        <begin position="32"/>
        <end position="156"/>
    </location>
</feature>
<name>A0A8J8JT03_9BACT</name>
<evidence type="ECO:0000256" key="1">
    <source>
        <dbReference type="SAM" id="SignalP"/>
    </source>
</evidence>
<dbReference type="EMBL" id="WHPF01000016">
    <property type="protein sequence ID" value="NNV57542.1"/>
    <property type="molecule type" value="Genomic_DNA"/>
</dbReference>
<proteinExistence type="predicted"/>
<evidence type="ECO:0000259" key="2">
    <source>
        <dbReference type="Pfam" id="PF17116"/>
    </source>
</evidence>
<dbReference type="Gene3D" id="2.60.40.10">
    <property type="entry name" value="Immunoglobulins"/>
    <property type="match status" value="1"/>
</dbReference>
<organism evidence="3 4">
    <name type="scientific">Limnovirga soli</name>
    <dbReference type="NCBI Taxonomy" id="2656915"/>
    <lineage>
        <taxon>Bacteria</taxon>
        <taxon>Pseudomonadati</taxon>
        <taxon>Bacteroidota</taxon>
        <taxon>Chitinophagia</taxon>
        <taxon>Chitinophagales</taxon>
        <taxon>Chitinophagaceae</taxon>
        <taxon>Limnovirga</taxon>
    </lineage>
</organism>
<reference evidence="3" key="1">
    <citation type="submission" date="2019-10" db="EMBL/GenBank/DDBJ databases">
        <title>Draft genome sequence of Panacibacter sp. KCS-6.</title>
        <authorList>
            <person name="Yim K.J."/>
        </authorList>
    </citation>
    <scope>NUCLEOTIDE SEQUENCE</scope>
    <source>
        <strain evidence="3">KCS-6</strain>
    </source>
</reference>
<evidence type="ECO:0000313" key="3">
    <source>
        <dbReference type="EMBL" id="NNV57542.1"/>
    </source>
</evidence>
<keyword evidence="4" id="KW-1185">Reference proteome</keyword>
<dbReference type="AlphaFoldDB" id="A0A8J8JT03"/>
<keyword evidence="1" id="KW-0732">Signal</keyword>
<dbReference type="Pfam" id="PF17116">
    <property type="entry name" value="T9SS_plug_1st"/>
    <property type="match status" value="1"/>
</dbReference>
<protein>
    <submittedName>
        <fullName evidence="3">DUF5103 domain-containing protein</fullName>
    </submittedName>
</protein>
<dbReference type="Proteomes" id="UP000598971">
    <property type="component" value="Unassembled WGS sequence"/>
</dbReference>
<comment type="caution">
    <text evidence="3">The sequence shown here is derived from an EMBL/GenBank/DDBJ whole genome shotgun (WGS) entry which is preliminary data.</text>
</comment>
<feature type="signal peptide" evidence="1">
    <location>
        <begin position="1"/>
        <end position="20"/>
    </location>
</feature>
<gene>
    <name evidence="3" type="ORF">GD597_18865</name>
</gene>
<accession>A0A8J8JT03</accession>
<evidence type="ECO:0000313" key="4">
    <source>
        <dbReference type="Proteomes" id="UP000598971"/>
    </source>
</evidence>
<sequence length="428" mass="49477">MMKKLFFTLSLVWLNLLAGAQLQPDKTYMPGIAGIKLFQYGNQMGYPIITLGSTNSLELHFDELGTTIKNYSYTYQLCNADWKPVELSEMDYIDGFLQNRLNQYRISSIANVKYIHYQAMFPVKNSMPSKAGNYMLKVFLNGDTSKLAFTRRMLVVNNSVPIGVTIKQPYNSAAVRTHQKVQFTINVTSLNIFNPQQQLKVVVLQNYKWDNAITGKQPVFMRGNNYEYNGEQDFLFPAGKEYRWLNLKSFRFLSERIDHIDKDSIPVDVYLKPDLDRSRDRILMLQDYDGMFEVNCTDANNPWWQGDYGHVHFTYVPSGNQPFMDKDVYIMGEMAGNIANDSTRLTYNATKGVYEKTLFLKQGYYNYQYVTKDKRVKNAPIETAYTEGDYWEAQNTYTVLVYYRSLSGRADELLGATSINSRTFLKGL</sequence>